<gene>
    <name evidence="2" type="ORF">WA026_018535</name>
</gene>
<feature type="region of interest" description="Disordered" evidence="1">
    <location>
        <begin position="140"/>
        <end position="165"/>
    </location>
</feature>
<accession>A0AAW1U0Z4</accession>
<evidence type="ECO:0000313" key="3">
    <source>
        <dbReference type="Proteomes" id="UP001431783"/>
    </source>
</evidence>
<keyword evidence="3" id="KW-1185">Reference proteome</keyword>
<name>A0AAW1U0Z4_9CUCU</name>
<feature type="region of interest" description="Disordered" evidence="1">
    <location>
        <begin position="1"/>
        <end position="43"/>
    </location>
</feature>
<evidence type="ECO:0000313" key="2">
    <source>
        <dbReference type="EMBL" id="KAK9877422.1"/>
    </source>
</evidence>
<protein>
    <recommendedName>
        <fullName evidence="4">Microtubule-associated protein Jupiter</fullName>
    </recommendedName>
</protein>
<dbReference type="EMBL" id="JARQZJ010000042">
    <property type="protein sequence ID" value="KAK9877422.1"/>
    <property type="molecule type" value="Genomic_DNA"/>
</dbReference>
<evidence type="ECO:0000256" key="1">
    <source>
        <dbReference type="SAM" id="MobiDB-lite"/>
    </source>
</evidence>
<comment type="caution">
    <text evidence="2">The sequence shown here is derived from an EMBL/GenBank/DDBJ whole genome shotgun (WGS) entry which is preliminary data.</text>
</comment>
<organism evidence="2 3">
    <name type="scientific">Henosepilachna vigintioctopunctata</name>
    <dbReference type="NCBI Taxonomy" id="420089"/>
    <lineage>
        <taxon>Eukaryota</taxon>
        <taxon>Metazoa</taxon>
        <taxon>Ecdysozoa</taxon>
        <taxon>Arthropoda</taxon>
        <taxon>Hexapoda</taxon>
        <taxon>Insecta</taxon>
        <taxon>Pterygota</taxon>
        <taxon>Neoptera</taxon>
        <taxon>Endopterygota</taxon>
        <taxon>Coleoptera</taxon>
        <taxon>Polyphaga</taxon>
        <taxon>Cucujiformia</taxon>
        <taxon>Coccinelloidea</taxon>
        <taxon>Coccinellidae</taxon>
        <taxon>Epilachninae</taxon>
        <taxon>Epilachnini</taxon>
        <taxon>Henosepilachna</taxon>
    </lineage>
</organism>
<evidence type="ECO:0008006" key="4">
    <source>
        <dbReference type="Google" id="ProtNLM"/>
    </source>
</evidence>
<reference evidence="2 3" key="1">
    <citation type="submission" date="2023-03" db="EMBL/GenBank/DDBJ databases">
        <title>Genome insight into feeding habits of ladybird beetles.</title>
        <authorList>
            <person name="Li H.-S."/>
            <person name="Huang Y.-H."/>
            <person name="Pang H."/>
        </authorList>
    </citation>
    <scope>NUCLEOTIDE SEQUENCE [LARGE SCALE GENOMIC DNA]</scope>
    <source>
        <strain evidence="2">SYSU_2023b</strain>
        <tissue evidence="2">Whole body</tissue>
    </source>
</reference>
<dbReference type="AlphaFoldDB" id="A0AAW1U0Z4"/>
<dbReference type="Proteomes" id="UP001431783">
    <property type="component" value="Unassembled WGS sequence"/>
</dbReference>
<sequence length="165" mass="18053">MSFITVGYTDKANRRNPMKPPGGGMSDIFSSNYEEPATNGKKSNKIVQSSVIATDETKTQENGHTETKICEQIKTLTVEENSNEVKTTETSNKVIEINTKTTDIKVNEEATNGNTKVESNICTNEKLTQSTKKAVNNIFPSEETDSGSALKRNRVPPGGYSSGLW</sequence>
<proteinExistence type="predicted"/>